<comment type="caution">
    <text evidence="10">The sequence shown here is derived from an EMBL/GenBank/DDBJ whole genome shotgun (WGS) entry which is preliminary data.</text>
</comment>
<evidence type="ECO:0000256" key="6">
    <source>
        <dbReference type="ARBA" id="ARBA00022490"/>
    </source>
</evidence>
<protein>
    <recommendedName>
        <fullName evidence="5">Elongator complex protein 5</fullName>
    </recommendedName>
</protein>
<dbReference type="UniPathway" id="UPA00988"/>
<evidence type="ECO:0000313" key="10">
    <source>
        <dbReference type="EMBL" id="GAA93976.1"/>
    </source>
</evidence>
<dbReference type="eggNOG" id="ENOG502SDSR">
    <property type="taxonomic scope" value="Eukaryota"/>
</dbReference>
<feature type="compositionally biased region" description="Acidic residues" evidence="9">
    <location>
        <begin position="347"/>
        <end position="363"/>
    </location>
</feature>
<accession>G7DTR6</accession>
<evidence type="ECO:0000256" key="8">
    <source>
        <dbReference type="ARBA" id="ARBA00023242"/>
    </source>
</evidence>
<organism evidence="10 11">
    <name type="scientific">Mixia osmundae (strain CBS 9802 / IAM 14324 / JCM 22182 / KY 12970)</name>
    <dbReference type="NCBI Taxonomy" id="764103"/>
    <lineage>
        <taxon>Eukaryota</taxon>
        <taxon>Fungi</taxon>
        <taxon>Dikarya</taxon>
        <taxon>Basidiomycota</taxon>
        <taxon>Pucciniomycotina</taxon>
        <taxon>Mixiomycetes</taxon>
        <taxon>Mixiales</taxon>
        <taxon>Mixiaceae</taxon>
        <taxon>Mixia</taxon>
    </lineage>
</organism>
<dbReference type="GO" id="GO:0002098">
    <property type="term" value="P:tRNA wobble uridine modification"/>
    <property type="evidence" value="ECO:0007669"/>
    <property type="project" value="InterPro"/>
</dbReference>
<dbReference type="EMBL" id="BABT02000026">
    <property type="protein sequence ID" value="GAA93976.1"/>
    <property type="molecule type" value="Genomic_DNA"/>
</dbReference>
<keyword evidence="6" id="KW-0963">Cytoplasm</keyword>
<keyword evidence="8" id="KW-0539">Nucleus</keyword>
<keyword evidence="7" id="KW-0819">tRNA processing</keyword>
<reference evidence="10 11" key="2">
    <citation type="journal article" date="2012" name="Open Biol.">
        <title>Characteristics of nucleosomes and linker DNA regions on the genome of the basidiomycete Mixia osmundae revealed by mono- and dinucleosome mapping.</title>
        <authorList>
            <person name="Nishida H."/>
            <person name="Kondo S."/>
            <person name="Matsumoto T."/>
            <person name="Suzuki Y."/>
            <person name="Yoshikawa H."/>
            <person name="Taylor T.D."/>
            <person name="Sugiyama J."/>
        </authorList>
    </citation>
    <scope>NUCLEOTIDE SEQUENCE [LARGE SCALE GENOMIC DNA]</scope>
    <source>
        <strain evidence="11">CBS 9802 / IAM 14324 / JCM 22182 / KY 12970</strain>
    </source>
</reference>
<dbReference type="PANTHER" id="PTHR15641:SF1">
    <property type="entry name" value="ELONGATOR COMPLEX PROTEIN 5"/>
    <property type="match status" value="1"/>
</dbReference>
<dbReference type="GO" id="GO:0033588">
    <property type="term" value="C:elongator holoenzyme complex"/>
    <property type="evidence" value="ECO:0007669"/>
    <property type="project" value="InterPro"/>
</dbReference>
<evidence type="ECO:0000256" key="3">
    <source>
        <dbReference type="ARBA" id="ARBA00005043"/>
    </source>
</evidence>
<dbReference type="RefSeq" id="XP_014569729.1">
    <property type="nucleotide sequence ID" value="XM_014714243.1"/>
</dbReference>
<dbReference type="GO" id="GO:0005634">
    <property type="term" value="C:nucleus"/>
    <property type="evidence" value="ECO:0007669"/>
    <property type="project" value="UniProtKB-SubCell"/>
</dbReference>
<name>G7DTR6_MIXOS</name>
<dbReference type="InterPro" id="IPR019519">
    <property type="entry name" value="Elp5"/>
</dbReference>
<dbReference type="PANTHER" id="PTHR15641">
    <property type="entry name" value="ELONGATOR COMPLEX PROTEIN 5"/>
    <property type="match status" value="1"/>
</dbReference>
<dbReference type="Proteomes" id="UP000009131">
    <property type="component" value="Unassembled WGS sequence"/>
</dbReference>
<dbReference type="Gene3D" id="3.40.50.300">
    <property type="entry name" value="P-loop containing nucleotide triphosphate hydrolases"/>
    <property type="match status" value="1"/>
</dbReference>
<keyword evidence="11" id="KW-1185">Reference proteome</keyword>
<dbReference type="InterPro" id="IPR027417">
    <property type="entry name" value="P-loop_NTPase"/>
</dbReference>
<dbReference type="GO" id="GO:0000049">
    <property type="term" value="F:tRNA binding"/>
    <property type="evidence" value="ECO:0007669"/>
    <property type="project" value="TreeGrafter"/>
</dbReference>
<gene>
    <name evidence="10" type="primary">Mo00623</name>
    <name evidence="10" type="ORF">E5Q_00623</name>
</gene>
<reference evidence="10 11" key="1">
    <citation type="journal article" date="2011" name="J. Gen. Appl. Microbiol.">
        <title>Draft genome sequencing of the enigmatic basidiomycete Mixia osmundae.</title>
        <authorList>
            <person name="Nishida H."/>
            <person name="Nagatsuka Y."/>
            <person name="Sugiyama J."/>
        </authorList>
    </citation>
    <scope>NUCLEOTIDE SEQUENCE [LARGE SCALE GENOMIC DNA]</scope>
    <source>
        <strain evidence="11">CBS 9802 / IAM 14324 / JCM 22182 / KY 12970</strain>
    </source>
</reference>
<comment type="similarity">
    <text evidence="4">Belongs to the ELP5 family.</text>
</comment>
<dbReference type="STRING" id="764103.G7DTR6"/>
<evidence type="ECO:0000256" key="1">
    <source>
        <dbReference type="ARBA" id="ARBA00004123"/>
    </source>
</evidence>
<comment type="pathway">
    <text evidence="3">tRNA modification; 5-methoxycarbonylmethyl-2-thiouridine-tRNA biosynthesis.</text>
</comment>
<evidence type="ECO:0000313" key="11">
    <source>
        <dbReference type="Proteomes" id="UP000009131"/>
    </source>
</evidence>
<evidence type="ECO:0000256" key="7">
    <source>
        <dbReference type="ARBA" id="ARBA00022694"/>
    </source>
</evidence>
<dbReference type="GO" id="GO:0005829">
    <property type="term" value="C:cytosol"/>
    <property type="evidence" value="ECO:0007669"/>
    <property type="project" value="TreeGrafter"/>
</dbReference>
<proteinExistence type="inferred from homology"/>
<dbReference type="InParanoid" id="G7DTR6"/>
<dbReference type="AlphaFoldDB" id="G7DTR6"/>
<feature type="region of interest" description="Disordered" evidence="9">
    <location>
        <begin position="324"/>
        <end position="363"/>
    </location>
</feature>
<evidence type="ECO:0000256" key="9">
    <source>
        <dbReference type="SAM" id="MobiDB-lite"/>
    </source>
</evidence>
<sequence length="363" mass="39698">MTSDPVDDLLHLRQHARLTLLLDSLAQPATALLGTLWQQVARSDTQRALLICLEHEPSLFGPVGKHCAVIDALCGSKYNARQQPCDALEALLSALQQQLQHPLLVFIDGITNFTYQYGQKTLFKLLRAILASDTATRIVLVHHVDLPSPTEQRTDIVALLQSPSMCASILRVALHPLALLQHLLDDLHLAPESEQVYALLQTHLARGWGSGFSYATEEPHASEENSTADGLGERRLARCILSYDARGLSSAERAGKVKEERGVVALLRKSEGDAASYQTAALSEVLIARSRREVKTASIAAADKDGLPADLTFSLSLTDAQRQARDSVPLPFARDSTEQGRIIYEPDSGDDLDEDEPDEGMEI</sequence>
<evidence type="ECO:0000256" key="5">
    <source>
        <dbReference type="ARBA" id="ARBA00020264"/>
    </source>
</evidence>
<dbReference type="Pfam" id="PF10483">
    <property type="entry name" value="Elong_Iki1"/>
    <property type="match status" value="1"/>
</dbReference>
<dbReference type="HOGENOM" id="CLU_069162_0_0_1"/>
<dbReference type="OrthoDB" id="166907at2759"/>
<comment type="subcellular location">
    <subcellularLocation>
        <location evidence="2">Cytoplasm</location>
    </subcellularLocation>
    <subcellularLocation>
        <location evidence="1">Nucleus</location>
    </subcellularLocation>
</comment>
<evidence type="ECO:0000256" key="2">
    <source>
        <dbReference type="ARBA" id="ARBA00004496"/>
    </source>
</evidence>
<evidence type="ECO:0000256" key="4">
    <source>
        <dbReference type="ARBA" id="ARBA00009567"/>
    </source>
</evidence>